<gene>
    <name evidence="1" type="ORF">Adu01nite_37340</name>
</gene>
<name>A0ABQ3YYK8_9ACTN</name>
<dbReference type="RefSeq" id="WP_239132514.1">
    <property type="nucleotide sequence ID" value="NZ_BAAATX010000001.1"/>
</dbReference>
<dbReference type="EMBL" id="BOML01000031">
    <property type="protein sequence ID" value="GIE02384.1"/>
    <property type="molecule type" value="Genomic_DNA"/>
</dbReference>
<keyword evidence="2" id="KW-1185">Reference proteome</keyword>
<accession>A0ABQ3YYK8</accession>
<evidence type="ECO:0000313" key="2">
    <source>
        <dbReference type="Proteomes" id="UP000637628"/>
    </source>
</evidence>
<sequence>MGINQMLSRAGNVADRIPGQGEFAGPAVGLVELPNRLCWSGSPVFDVTNPPRRLTLYTTLIGEGQRADLARWINWAHLIEDWPKVRRLTARDLIGVWEKQLPDLAAV</sequence>
<organism evidence="1 2">
    <name type="scientific">Paractinoplanes durhamensis</name>
    <dbReference type="NCBI Taxonomy" id="113563"/>
    <lineage>
        <taxon>Bacteria</taxon>
        <taxon>Bacillati</taxon>
        <taxon>Actinomycetota</taxon>
        <taxon>Actinomycetes</taxon>
        <taxon>Micromonosporales</taxon>
        <taxon>Micromonosporaceae</taxon>
        <taxon>Paractinoplanes</taxon>
    </lineage>
</organism>
<protein>
    <recommendedName>
        <fullName evidence="3">Transcriptional regulator</fullName>
    </recommendedName>
</protein>
<evidence type="ECO:0000313" key="1">
    <source>
        <dbReference type="EMBL" id="GIE02384.1"/>
    </source>
</evidence>
<proteinExistence type="predicted"/>
<comment type="caution">
    <text evidence="1">The sequence shown here is derived from an EMBL/GenBank/DDBJ whole genome shotgun (WGS) entry which is preliminary data.</text>
</comment>
<evidence type="ECO:0008006" key="3">
    <source>
        <dbReference type="Google" id="ProtNLM"/>
    </source>
</evidence>
<reference evidence="1 2" key="1">
    <citation type="submission" date="2021-01" db="EMBL/GenBank/DDBJ databases">
        <title>Whole genome shotgun sequence of Actinoplanes durhamensis NBRC 14914.</title>
        <authorList>
            <person name="Komaki H."/>
            <person name="Tamura T."/>
        </authorList>
    </citation>
    <scope>NUCLEOTIDE SEQUENCE [LARGE SCALE GENOMIC DNA]</scope>
    <source>
        <strain evidence="1 2">NBRC 14914</strain>
    </source>
</reference>
<dbReference type="Proteomes" id="UP000637628">
    <property type="component" value="Unassembled WGS sequence"/>
</dbReference>